<name>A0A2T5GIE6_9SPHN</name>
<dbReference type="NCBIfam" id="TIGR00696">
    <property type="entry name" value="wecG_tagA_cpsF"/>
    <property type="match status" value="1"/>
</dbReference>
<dbReference type="AlphaFoldDB" id="A0A2T5GIE6"/>
<dbReference type="GO" id="GO:0016758">
    <property type="term" value="F:hexosyltransferase activity"/>
    <property type="evidence" value="ECO:0007669"/>
    <property type="project" value="TreeGrafter"/>
</dbReference>
<dbReference type="InterPro" id="IPR004629">
    <property type="entry name" value="WecG_TagA_CpsF"/>
</dbReference>
<dbReference type="Proteomes" id="UP000244189">
    <property type="component" value="Unassembled WGS sequence"/>
</dbReference>
<dbReference type="PANTHER" id="PTHR34136:SF1">
    <property type="entry name" value="UDP-N-ACETYL-D-MANNOSAMINURONIC ACID TRANSFERASE"/>
    <property type="match status" value="1"/>
</dbReference>
<comment type="caution">
    <text evidence="3">The sequence shown here is derived from an EMBL/GenBank/DDBJ whole genome shotgun (WGS) entry which is preliminary data.</text>
</comment>
<keyword evidence="2" id="KW-0808">Transferase</keyword>
<keyword evidence="1" id="KW-0328">Glycosyltransferase</keyword>
<proteinExistence type="predicted"/>
<evidence type="ECO:0000256" key="1">
    <source>
        <dbReference type="ARBA" id="ARBA00022676"/>
    </source>
</evidence>
<evidence type="ECO:0000313" key="4">
    <source>
        <dbReference type="Proteomes" id="UP000244189"/>
    </source>
</evidence>
<gene>
    <name evidence="3" type="ORF">C8J26_3427</name>
</gene>
<dbReference type="Pfam" id="PF03808">
    <property type="entry name" value="Glyco_tran_WecG"/>
    <property type="match status" value="1"/>
</dbReference>
<sequence>MAKGTESDSVELLGLDFDCLDDQRALQAIRARAPSAPFAYVVTPNVDHIVRLSCTRSDVWPAYRHAWMTLCDSRILAKLATFAGMRLPITTGSDLTKAMFATVMSRSDRIAVVGGNPALIAKLRERYGFTNLLHHNPAMGFIHDRAERAHAVDFVVAAQARYIFLAVGSPQQELLAYDITRTGEATGLALCIGASLDFLVGEQTRAPVFVQQMSLEWLYRLATNPARLWRRYLVEGPQIVSVFHHWRQFHGHGL</sequence>
<protein>
    <submittedName>
        <fullName evidence="3">Exopolysaccharide biosynthesis WecB/TagA/CpsF family protein</fullName>
    </submittedName>
</protein>
<accession>A0A2T5GIE6</accession>
<keyword evidence="4" id="KW-1185">Reference proteome</keyword>
<organism evidence="3 4">
    <name type="scientific">Sphingomonas aurantiaca</name>
    <dbReference type="NCBI Taxonomy" id="185949"/>
    <lineage>
        <taxon>Bacteria</taxon>
        <taxon>Pseudomonadati</taxon>
        <taxon>Pseudomonadota</taxon>
        <taxon>Alphaproteobacteria</taxon>
        <taxon>Sphingomonadales</taxon>
        <taxon>Sphingomonadaceae</taxon>
        <taxon>Sphingomonas</taxon>
    </lineage>
</organism>
<dbReference type="RefSeq" id="WP_107959362.1">
    <property type="nucleotide sequence ID" value="NZ_JASPFP010000001.1"/>
</dbReference>
<dbReference type="PANTHER" id="PTHR34136">
    <property type="match status" value="1"/>
</dbReference>
<reference evidence="3 4" key="1">
    <citation type="submission" date="2018-04" db="EMBL/GenBank/DDBJ databases">
        <title>Genomic Encyclopedia of Type Strains, Phase III (KMG-III): the genomes of soil and plant-associated and newly described type strains.</title>
        <authorList>
            <person name="Whitman W."/>
        </authorList>
    </citation>
    <scope>NUCLEOTIDE SEQUENCE [LARGE SCALE GENOMIC DNA]</scope>
    <source>
        <strain evidence="3 4">MA101b</strain>
    </source>
</reference>
<dbReference type="EMBL" id="QAOG01000006">
    <property type="protein sequence ID" value="PTQ59100.1"/>
    <property type="molecule type" value="Genomic_DNA"/>
</dbReference>
<evidence type="ECO:0000313" key="3">
    <source>
        <dbReference type="EMBL" id="PTQ59100.1"/>
    </source>
</evidence>
<dbReference type="CDD" id="cd06533">
    <property type="entry name" value="Glyco_transf_WecG_TagA"/>
    <property type="match status" value="1"/>
</dbReference>
<evidence type="ECO:0000256" key="2">
    <source>
        <dbReference type="ARBA" id="ARBA00022679"/>
    </source>
</evidence>